<dbReference type="Proteomes" id="UP000008237">
    <property type="component" value="Unassembled WGS sequence"/>
</dbReference>
<dbReference type="GO" id="GO:0005737">
    <property type="term" value="C:cytoplasm"/>
    <property type="evidence" value="ECO:0007669"/>
    <property type="project" value="TreeGrafter"/>
</dbReference>
<keyword evidence="5" id="KW-1003">Cell membrane</keyword>
<dbReference type="EMBL" id="GL446946">
    <property type="protein sequence ID" value="EFN87059.1"/>
    <property type="molecule type" value="Genomic_DNA"/>
</dbReference>
<dbReference type="InterPro" id="IPR001930">
    <property type="entry name" value="Peptidase_M1"/>
</dbReference>
<dbReference type="Gene3D" id="1.25.50.20">
    <property type="match status" value="1"/>
</dbReference>
<keyword evidence="12 20" id="KW-0482">Metalloprotease</keyword>
<dbReference type="PANTHER" id="PTHR11533">
    <property type="entry name" value="PROTEASE M1 ZINC METALLOPROTEASE"/>
    <property type="match status" value="1"/>
</dbReference>
<dbReference type="Pfam" id="PF01433">
    <property type="entry name" value="Peptidase_M1"/>
    <property type="match status" value="1"/>
</dbReference>
<keyword evidence="8 18" id="KW-0479">Metal-binding</keyword>
<keyword evidence="16" id="KW-0449">Lipoprotein</keyword>
<dbReference type="Gene3D" id="1.10.390.10">
    <property type="entry name" value="Neutral Protease Domain 2"/>
    <property type="match status" value="1"/>
</dbReference>
<feature type="domain" description="Aminopeptidase N-like N-terminal" evidence="25">
    <location>
        <begin position="49"/>
        <end position="259"/>
    </location>
</feature>
<evidence type="ECO:0000256" key="2">
    <source>
        <dbReference type="ARBA" id="ARBA00004609"/>
    </source>
</evidence>
<name>E2BB86_HARSA</name>
<feature type="binding site" evidence="18">
    <location>
        <position position="380"/>
    </location>
    <ligand>
        <name>Zn(2+)</name>
        <dbReference type="ChEBI" id="CHEBI:29105"/>
        <note>catalytic</note>
    </ligand>
</feature>
<dbReference type="STRING" id="610380.E2BB86"/>
<dbReference type="InterPro" id="IPR024571">
    <property type="entry name" value="ERAP1-like_C_dom"/>
</dbReference>
<feature type="chain" id="PRO_5005672922" description="Aminopeptidase" evidence="22">
    <location>
        <begin position="20"/>
        <end position="980"/>
    </location>
</feature>
<dbReference type="InterPro" id="IPR014782">
    <property type="entry name" value="Peptidase_M1_dom"/>
</dbReference>
<dbReference type="InterPro" id="IPR042097">
    <property type="entry name" value="Aminopeptidase_N-like_N_sf"/>
</dbReference>
<comment type="similarity">
    <text evidence="3 20">Belongs to the peptidase M1 family.</text>
</comment>
<dbReference type="CDD" id="cd09601">
    <property type="entry name" value="M1_APN-Q_like"/>
    <property type="match status" value="1"/>
</dbReference>
<feature type="binding site" evidence="18">
    <location>
        <position position="376"/>
    </location>
    <ligand>
        <name>Zn(2+)</name>
        <dbReference type="ChEBI" id="CHEBI:29105"/>
        <note>catalytic</note>
    </ligand>
</feature>
<dbReference type="GO" id="GO:0070006">
    <property type="term" value="F:metalloaminopeptidase activity"/>
    <property type="evidence" value="ECO:0007669"/>
    <property type="project" value="TreeGrafter"/>
</dbReference>
<evidence type="ECO:0000256" key="12">
    <source>
        <dbReference type="ARBA" id="ARBA00023049"/>
    </source>
</evidence>
<dbReference type="InterPro" id="IPR034016">
    <property type="entry name" value="M1_APN-typ"/>
</dbReference>
<evidence type="ECO:0000256" key="14">
    <source>
        <dbReference type="ARBA" id="ARBA00023157"/>
    </source>
</evidence>
<dbReference type="GO" id="GO:0016285">
    <property type="term" value="F:alanyl aminopeptidase activity"/>
    <property type="evidence" value="ECO:0007669"/>
    <property type="project" value="UniProtKB-EC"/>
</dbReference>
<dbReference type="OrthoDB" id="510539at2759"/>
<dbReference type="OMA" id="TKIVFHE"/>
<keyword evidence="7 20" id="KW-0645">Protease</keyword>
<dbReference type="EC" id="3.4.11.-" evidence="20"/>
<dbReference type="GO" id="GO:0042277">
    <property type="term" value="F:peptide binding"/>
    <property type="evidence" value="ECO:0007669"/>
    <property type="project" value="TreeGrafter"/>
</dbReference>
<evidence type="ECO:0000256" key="22">
    <source>
        <dbReference type="SAM" id="SignalP"/>
    </source>
</evidence>
<keyword evidence="6" id="KW-0336">GPI-anchor</keyword>
<comment type="catalytic activity">
    <reaction evidence="1">
        <text>Release of an N-terminal amino acid, Xaa-|-Yaa- from a peptide, amide or arylamide. Xaa is preferably Ala, but may be most amino acids including Pro (slow action). When a terminal hydrophobic residue is followed by a prolyl residue, the two may be released as an intact Xaa-Pro dipeptide.</text>
        <dbReference type="EC" id="3.4.11.2"/>
    </reaction>
</comment>
<dbReference type="Gene3D" id="2.60.40.1910">
    <property type="match status" value="1"/>
</dbReference>
<feature type="domain" description="Peptidase M1 membrane alanine aminopeptidase" evidence="23">
    <location>
        <begin position="325"/>
        <end position="535"/>
    </location>
</feature>
<evidence type="ECO:0000259" key="23">
    <source>
        <dbReference type="Pfam" id="PF01433"/>
    </source>
</evidence>
<evidence type="ECO:0000256" key="18">
    <source>
        <dbReference type="PIRSR" id="PIRSR634016-3"/>
    </source>
</evidence>
<dbReference type="Gene3D" id="2.60.40.1730">
    <property type="entry name" value="tricorn interacting facor f3 domain"/>
    <property type="match status" value="1"/>
</dbReference>
<sequence>MLIAKFLLPLVLTLATCWAHDPIFDDVEPIPYDDPIPTDYRLPNDGISPINYEITLQPYFEEVPKETNKEKFSFDGNVKITLAITKKTKVITLHAKDLNINTDSVYLEYEKKDKDEELEKVKAKIVRSEEDKKRDFIRVTFENNIPPEPENYYLKIEYTGKLNDNMRGFYRSYYKEDDEEQWLATTHFEPTSARLAFPCWDEPDKKATFEIIIKHPSDYTVISNMQEKKKEEKKEEKKTQDYSEKTTQFEKTPKMSTYLVAFVVSKYSSKQNDNENLAIWTRPDEIDNTKYSLEQAEKTLANLETFTDINYYKDGGASKKSDSMEMQKMDQVTIPHFIPGAMENWGLVTYRESALLYTKNVTTTRAKQDIAMVISHEFAHQWFGNLVTPEWWKYIWLNEGFATFFQYFTTDSVVTENDEELWRLMDQFVIKNLQESAFVTDASRNTRSMNQDAGTAEQINSLFDNIAYKKAASVIRMMQHFLTNDIFKKGLNHYLKNNMHKSVTPVDLFKSMQEILKNNKKHKLPHEVANIMDTWINQPGYPVVNVKRENGTDNVLITQERFFMYKPAKADTTKWFIPINYVTQDKPKIETTAPTHWLENKKGQFSIKKALKASNWIILNNLQTGYYRVNYDDTNWENLAKHLNSDKYEEISPVTRAQLIDDSLNLARAGYLSYPVALQITEYLHRETDYIPWYAAARNLNYMDRMLQSMPNYDIFQKYVAQNLKGYMEAVKVTDTPKNKTHVFQLSKELAINTACRYGLEDCKNYVDEMFKDWLENKKKLPADLRDVILCAGLRYADQHRWNVTLEKYKNTNDESEKAAILNGLGCVQSKKIIETFLDLSLEDKPDIGIFETLNTIYSNNAGCFDILMDFINKNIEKIHSQDKNKMKLTTHVNLLAHRITNKEQFGKLTLLVMRDQVKTDVLVGMITGKDNLDWIEKHEEVISDWLKENYKDTHGGNSAPSITAMSFLMIIPMLIARFY</sequence>
<dbReference type="GO" id="GO:0043171">
    <property type="term" value="P:peptide catabolic process"/>
    <property type="evidence" value="ECO:0007669"/>
    <property type="project" value="TreeGrafter"/>
</dbReference>
<accession>E2BB86</accession>
<evidence type="ECO:0000256" key="10">
    <source>
        <dbReference type="ARBA" id="ARBA00022801"/>
    </source>
</evidence>
<dbReference type="PANTHER" id="PTHR11533:SF290">
    <property type="entry name" value="AMINOPEPTIDASE"/>
    <property type="match status" value="1"/>
</dbReference>
<gene>
    <name evidence="26" type="ORF">EAI_16604</name>
</gene>
<feature type="binding site" evidence="18">
    <location>
        <position position="399"/>
    </location>
    <ligand>
        <name>Zn(2+)</name>
        <dbReference type="ChEBI" id="CHEBI:29105"/>
        <note>catalytic</note>
    </ligand>
</feature>
<feature type="region of interest" description="Disordered" evidence="21">
    <location>
        <begin position="226"/>
        <end position="245"/>
    </location>
</feature>
<dbReference type="PhylomeDB" id="E2BB86"/>
<keyword evidence="27" id="KW-1185">Reference proteome</keyword>
<feature type="signal peptide" evidence="22">
    <location>
        <begin position="1"/>
        <end position="19"/>
    </location>
</feature>
<dbReference type="GO" id="GO:0008270">
    <property type="term" value="F:zinc ion binding"/>
    <property type="evidence" value="ECO:0007669"/>
    <property type="project" value="UniProtKB-UniRule"/>
</dbReference>
<evidence type="ECO:0000256" key="6">
    <source>
        <dbReference type="ARBA" id="ARBA00022622"/>
    </source>
</evidence>
<feature type="site" description="Transition state stabilizer" evidence="19">
    <location>
        <position position="468"/>
    </location>
</feature>
<evidence type="ECO:0000256" key="19">
    <source>
        <dbReference type="PIRSR" id="PIRSR634016-4"/>
    </source>
</evidence>
<keyword evidence="11 18" id="KW-0862">Zinc</keyword>
<evidence type="ECO:0000256" key="15">
    <source>
        <dbReference type="ARBA" id="ARBA00023180"/>
    </source>
</evidence>
<evidence type="ECO:0000256" key="5">
    <source>
        <dbReference type="ARBA" id="ARBA00022475"/>
    </source>
</evidence>
<dbReference type="InParanoid" id="E2BB86"/>
<keyword evidence="4 20" id="KW-0031">Aminopeptidase</keyword>
<dbReference type="FunFam" id="2.60.40.1730:FF:000013">
    <property type="entry name" value="Aminopeptidase"/>
    <property type="match status" value="1"/>
</dbReference>
<dbReference type="InterPro" id="IPR027268">
    <property type="entry name" value="Peptidase_M4/M1_CTD_sf"/>
</dbReference>
<feature type="domain" description="ERAP1-like C-terminal" evidence="24">
    <location>
        <begin position="616"/>
        <end position="908"/>
    </location>
</feature>
<dbReference type="FunFam" id="1.25.50.20:FF:000001">
    <property type="entry name" value="Aminopeptidase"/>
    <property type="match status" value="1"/>
</dbReference>
<dbReference type="Pfam" id="PF17900">
    <property type="entry name" value="Peptidase_M1_N"/>
    <property type="match status" value="1"/>
</dbReference>
<reference evidence="26 27" key="1">
    <citation type="journal article" date="2010" name="Science">
        <title>Genomic comparison of the ants Camponotus floridanus and Harpegnathos saltator.</title>
        <authorList>
            <person name="Bonasio R."/>
            <person name="Zhang G."/>
            <person name="Ye C."/>
            <person name="Mutti N.S."/>
            <person name="Fang X."/>
            <person name="Qin N."/>
            <person name="Donahue G."/>
            <person name="Yang P."/>
            <person name="Li Q."/>
            <person name="Li C."/>
            <person name="Zhang P."/>
            <person name="Huang Z."/>
            <person name="Berger S.L."/>
            <person name="Reinberg D."/>
            <person name="Wang J."/>
            <person name="Liebig J."/>
        </authorList>
    </citation>
    <scope>NUCLEOTIDE SEQUENCE [LARGE SCALE GENOMIC DNA]</scope>
    <source>
        <strain evidence="26 27">R22 G/1</strain>
    </source>
</reference>
<keyword evidence="9 22" id="KW-0732">Signal</keyword>
<dbReference type="GO" id="GO:0005615">
    <property type="term" value="C:extracellular space"/>
    <property type="evidence" value="ECO:0007669"/>
    <property type="project" value="TreeGrafter"/>
</dbReference>
<dbReference type="InterPro" id="IPR045357">
    <property type="entry name" value="Aminopeptidase_N-like_N"/>
</dbReference>
<dbReference type="AlphaFoldDB" id="E2BB86"/>
<keyword evidence="13" id="KW-0472">Membrane</keyword>
<keyword evidence="14" id="KW-1015">Disulfide bond</keyword>
<evidence type="ECO:0000256" key="4">
    <source>
        <dbReference type="ARBA" id="ARBA00022438"/>
    </source>
</evidence>
<proteinExistence type="inferred from homology"/>
<evidence type="ECO:0000256" key="8">
    <source>
        <dbReference type="ARBA" id="ARBA00022723"/>
    </source>
</evidence>
<comment type="subcellular location">
    <subcellularLocation>
        <location evidence="2">Cell membrane</location>
        <topology evidence="2">Lipid-anchor</topology>
        <topology evidence="2">GPI-anchor</topology>
    </subcellularLocation>
</comment>
<dbReference type="SUPFAM" id="SSF63737">
    <property type="entry name" value="Leukotriene A4 hydrolase N-terminal domain"/>
    <property type="match status" value="1"/>
</dbReference>
<evidence type="ECO:0000256" key="16">
    <source>
        <dbReference type="ARBA" id="ARBA00023288"/>
    </source>
</evidence>
<evidence type="ECO:0000256" key="21">
    <source>
        <dbReference type="SAM" id="MobiDB-lite"/>
    </source>
</evidence>
<dbReference type="KEGG" id="hst:105180903"/>
<dbReference type="FunFam" id="1.10.390.10:FF:000013">
    <property type="entry name" value="Aminopeptidase N"/>
    <property type="match status" value="1"/>
</dbReference>
<dbReference type="PRINTS" id="PR00756">
    <property type="entry name" value="ALADIPTASE"/>
</dbReference>
<evidence type="ECO:0000256" key="1">
    <source>
        <dbReference type="ARBA" id="ARBA00000098"/>
    </source>
</evidence>
<dbReference type="SUPFAM" id="SSF55486">
    <property type="entry name" value="Metalloproteases ('zincins'), catalytic domain"/>
    <property type="match status" value="1"/>
</dbReference>
<feature type="active site" description="Proton acceptor" evidence="17">
    <location>
        <position position="377"/>
    </location>
</feature>
<comment type="cofactor">
    <cofactor evidence="18 20">
        <name>Zn(2+)</name>
        <dbReference type="ChEBI" id="CHEBI:29105"/>
    </cofactor>
    <text evidence="18 20">Binds 1 zinc ion per subunit.</text>
</comment>
<dbReference type="GO" id="GO:0006508">
    <property type="term" value="P:proteolysis"/>
    <property type="evidence" value="ECO:0007669"/>
    <property type="project" value="UniProtKB-KW"/>
</dbReference>
<evidence type="ECO:0000313" key="27">
    <source>
        <dbReference type="Proteomes" id="UP000008237"/>
    </source>
</evidence>
<protein>
    <recommendedName>
        <fullName evidence="20">Aminopeptidase</fullName>
        <ecNumber evidence="20">3.4.11.-</ecNumber>
    </recommendedName>
</protein>
<dbReference type="GO" id="GO:0005886">
    <property type="term" value="C:plasma membrane"/>
    <property type="evidence" value="ECO:0007669"/>
    <property type="project" value="UniProtKB-SubCell"/>
</dbReference>
<keyword evidence="15" id="KW-0325">Glycoprotein</keyword>
<evidence type="ECO:0000256" key="11">
    <source>
        <dbReference type="ARBA" id="ARBA00022833"/>
    </source>
</evidence>
<dbReference type="FunFam" id="2.60.40.1910:FF:000008">
    <property type="entry name" value="Aminopeptidase"/>
    <property type="match status" value="1"/>
</dbReference>
<evidence type="ECO:0000256" key="7">
    <source>
        <dbReference type="ARBA" id="ARBA00022670"/>
    </source>
</evidence>
<evidence type="ECO:0000259" key="24">
    <source>
        <dbReference type="Pfam" id="PF11838"/>
    </source>
</evidence>
<evidence type="ECO:0000256" key="9">
    <source>
        <dbReference type="ARBA" id="ARBA00022729"/>
    </source>
</evidence>
<evidence type="ECO:0000256" key="3">
    <source>
        <dbReference type="ARBA" id="ARBA00010136"/>
    </source>
</evidence>
<evidence type="ECO:0000256" key="20">
    <source>
        <dbReference type="RuleBase" id="RU364040"/>
    </source>
</evidence>
<evidence type="ECO:0000256" key="13">
    <source>
        <dbReference type="ARBA" id="ARBA00023136"/>
    </source>
</evidence>
<dbReference type="Pfam" id="PF11838">
    <property type="entry name" value="ERAP1_C"/>
    <property type="match status" value="1"/>
</dbReference>
<keyword evidence="10 20" id="KW-0378">Hydrolase</keyword>
<dbReference type="InterPro" id="IPR050344">
    <property type="entry name" value="Peptidase_M1_aminopeptidases"/>
</dbReference>
<evidence type="ECO:0000256" key="17">
    <source>
        <dbReference type="PIRSR" id="PIRSR634016-1"/>
    </source>
</evidence>
<evidence type="ECO:0000313" key="26">
    <source>
        <dbReference type="EMBL" id="EFN87059.1"/>
    </source>
</evidence>
<evidence type="ECO:0000259" key="25">
    <source>
        <dbReference type="Pfam" id="PF17900"/>
    </source>
</evidence>
<dbReference type="GO" id="GO:0098552">
    <property type="term" value="C:side of membrane"/>
    <property type="evidence" value="ECO:0007669"/>
    <property type="project" value="UniProtKB-KW"/>
</dbReference>
<organism evidence="27">
    <name type="scientific">Harpegnathos saltator</name>
    <name type="common">Jerdon's jumping ant</name>
    <dbReference type="NCBI Taxonomy" id="610380"/>
    <lineage>
        <taxon>Eukaryota</taxon>
        <taxon>Metazoa</taxon>
        <taxon>Ecdysozoa</taxon>
        <taxon>Arthropoda</taxon>
        <taxon>Hexapoda</taxon>
        <taxon>Insecta</taxon>
        <taxon>Pterygota</taxon>
        <taxon>Neoptera</taxon>
        <taxon>Endopterygota</taxon>
        <taxon>Hymenoptera</taxon>
        <taxon>Apocrita</taxon>
        <taxon>Aculeata</taxon>
        <taxon>Formicoidea</taxon>
        <taxon>Formicidae</taxon>
        <taxon>Ponerinae</taxon>
        <taxon>Ponerini</taxon>
        <taxon>Harpegnathos</taxon>
    </lineage>
</organism>